<evidence type="ECO:0008006" key="7">
    <source>
        <dbReference type="Google" id="ProtNLM"/>
    </source>
</evidence>
<dbReference type="GO" id="GO:0016987">
    <property type="term" value="F:sigma factor activity"/>
    <property type="evidence" value="ECO:0007669"/>
    <property type="project" value="UniProtKB-KW"/>
</dbReference>
<organism evidence="5 6">
    <name type="scientific">Neolewinella agarilytica</name>
    <dbReference type="NCBI Taxonomy" id="478744"/>
    <lineage>
        <taxon>Bacteria</taxon>
        <taxon>Pseudomonadati</taxon>
        <taxon>Bacteroidota</taxon>
        <taxon>Saprospiria</taxon>
        <taxon>Saprospirales</taxon>
        <taxon>Lewinellaceae</taxon>
        <taxon>Neolewinella</taxon>
    </lineage>
</organism>
<proteinExistence type="predicted"/>
<dbReference type="PANTHER" id="PTHR43133">
    <property type="entry name" value="RNA POLYMERASE ECF-TYPE SIGMA FACTO"/>
    <property type="match status" value="1"/>
</dbReference>
<accession>A0A1H9H9Y9</accession>
<evidence type="ECO:0000256" key="2">
    <source>
        <dbReference type="ARBA" id="ARBA00023082"/>
    </source>
</evidence>
<keyword evidence="2" id="KW-0731">Sigma factor</keyword>
<dbReference type="SUPFAM" id="SSF88659">
    <property type="entry name" value="Sigma3 and sigma4 domains of RNA polymerase sigma factors"/>
    <property type="match status" value="1"/>
</dbReference>
<reference evidence="6" key="1">
    <citation type="submission" date="2016-10" db="EMBL/GenBank/DDBJ databases">
        <authorList>
            <person name="Varghese N."/>
            <person name="Submissions S."/>
        </authorList>
    </citation>
    <scope>NUCLEOTIDE SEQUENCE [LARGE SCALE GENOMIC DNA]</scope>
    <source>
        <strain evidence="6">DSM 24740</strain>
    </source>
</reference>
<dbReference type="PANTHER" id="PTHR43133:SF8">
    <property type="entry name" value="RNA POLYMERASE SIGMA FACTOR HI_1459-RELATED"/>
    <property type="match status" value="1"/>
</dbReference>
<dbReference type="EMBL" id="FOFB01000012">
    <property type="protein sequence ID" value="SEQ59161.1"/>
    <property type="molecule type" value="Genomic_DNA"/>
</dbReference>
<dbReference type="STRING" id="478744.SAMN05444359_11276"/>
<protein>
    <recommendedName>
        <fullName evidence="7">RNA polymerase sigma factor, sigma-70 family</fullName>
    </recommendedName>
</protein>
<dbReference type="InterPro" id="IPR013324">
    <property type="entry name" value="RNA_pol_sigma_r3/r4-like"/>
</dbReference>
<dbReference type="GO" id="GO:0003677">
    <property type="term" value="F:DNA binding"/>
    <property type="evidence" value="ECO:0007669"/>
    <property type="project" value="UniProtKB-KW"/>
</dbReference>
<sequence length="195" mass="22415">MTNPELLDLLNKDLPEGLDWVVGECKDKCIGFALKNLVKTGNLHERKTRAKEMFSDALLTFTDHVQQGRITELKANVGTYLCATMKYAYLGEQRRAKRAPLTLTEDYAVATVEEREERELVRRALRRLIRELGDACRELLTFRYYDNLPYAEILTITAEQYASVNVLRNKSSKCMKRLREKVSENVPAIRTSPNA</sequence>
<dbReference type="AlphaFoldDB" id="A0A1H9H9Y9"/>
<dbReference type="RefSeq" id="WP_090168814.1">
    <property type="nucleotide sequence ID" value="NZ_FOFB01000012.1"/>
</dbReference>
<dbReference type="InterPro" id="IPR039425">
    <property type="entry name" value="RNA_pol_sigma-70-like"/>
</dbReference>
<keyword evidence="6" id="KW-1185">Reference proteome</keyword>
<dbReference type="Proteomes" id="UP000199021">
    <property type="component" value="Unassembled WGS sequence"/>
</dbReference>
<dbReference type="OrthoDB" id="1099849at2"/>
<evidence type="ECO:0000313" key="6">
    <source>
        <dbReference type="Proteomes" id="UP000199021"/>
    </source>
</evidence>
<keyword evidence="4" id="KW-0804">Transcription</keyword>
<dbReference type="InParanoid" id="A0A1H9H9Y9"/>
<evidence type="ECO:0000313" key="5">
    <source>
        <dbReference type="EMBL" id="SEQ59161.1"/>
    </source>
</evidence>
<name>A0A1H9H9Y9_9BACT</name>
<dbReference type="InterPro" id="IPR036388">
    <property type="entry name" value="WH-like_DNA-bd_sf"/>
</dbReference>
<evidence type="ECO:0000256" key="1">
    <source>
        <dbReference type="ARBA" id="ARBA00023015"/>
    </source>
</evidence>
<dbReference type="Gene3D" id="1.10.10.10">
    <property type="entry name" value="Winged helix-like DNA-binding domain superfamily/Winged helix DNA-binding domain"/>
    <property type="match status" value="1"/>
</dbReference>
<evidence type="ECO:0000256" key="3">
    <source>
        <dbReference type="ARBA" id="ARBA00023125"/>
    </source>
</evidence>
<keyword evidence="3" id="KW-0238">DNA-binding</keyword>
<evidence type="ECO:0000256" key="4">
    <source>
        <dbReference type="ARBA" id="ARBA00023163"/>
    </source>
</evidence>
<keyword evidence="1" id="KW-0805">Transcription regulation</keyword>
<gene>
    <name evidence="5" type="ORF">SAMN05444359_11276</name>
</gene>